<dbReference type="RefSeq" id="XP_013761384.1">
    <property type="nucleotide sequence ID" value="XM_013905930.1"/>
</dbReference>
<dbReference type="Proteomes" id="UP000054408">
    <property type="component" value="Unassembled WGS sequence"/>
</dbReference>
<dbReference type="Pfam" id="PF05536">
    <property type="entry name" value="Neurochondrin"/>
    <property type="match status" value="1"/>
</dbReference>
<keyword evidence="2" id="KW-1185">Reference proteome</keyword>
<dbReference type="AlphaFoldDB" id="A0A0L0DUA1"/>
<organism evidence="1 2">
    <name type="scientific">Thecamonas trahens ATCC 50062</name>
    <dbReference type="NCBI Taxonomy" id="461836"/>
    <lineage>
        <taxon>Eukaryota</taxon>
        <taxon>Apusozoa</taxon>
        <taxon>Apusomonadida</taxon>
        <taxon>Apusomonadidae</taxon>
        <taxon>Thecamonas</taxon>
    </lineage>
</organism>
<evidence type="ECO:0000313" key="2">
    <source>
        <dbReference type="Proteomes" id="UP000054408"/>
    </source>
</evidence>
<evidence type="ECO:0008006" key="3">
    <source>
        <dbReference type="Google" id="ProtNLM"/>
    </source>
</evidence>
<proteinExistence type="predicted"/>
<reference evidence="1 2" key="1">
    <citation type="submission" date="2010-05" db="EMBL/GenBank/DDBJ databases">
        <title>The Genome Sequence of Thecamonas trahens ATCC 50062.</title>
        <authorList>
            <consortium name="The Broad Institute Genome Sequencing Platform"/>
            <person name="Russ C."/>
            <person name="Cuomo C."/>
            <person name="Shea T."/>
            <person name="Young S.K."/>
            <person name="Zeng Q."/>
            <person name="Koehrsen M."/>
            <person name="Haas B."/>
            <person name="Borodovsky M."/>
            <person name="Guigo R."/>
            <person name="Alvarado L."/>
            <person name="Berlin A."/>
            <person name="Bochicchio J."/>
            <person name="Borenstein D."/>
            <person name="Chapman S."/>
            <person name="Chen Z."/>
            <person name="Freedman E."/>
            <person name="Gellesch M."/>
            <person name="Goldberg J."/>
            <person name="Griggs A."/>
            <person name="Gujja S."/>
            <person name="Heilman E."/>
            <person name="Heiman D."/>
            <person name="Hepburn T."/>
            <person name="Howarth C."/>
            <person name="Jen D."/>
            <person name="Larson L."/>
            <person name="Mehta T."/>
            <person name="Park D."/>
            <person name="Pearson M."/>
            <person name="Roberts A."/>
            <person name="Saif S."/>
            <person name="Shenoy N."/>
            <person name="Sisk P."/>
            <person name="Stolte C."/>
            <person name="Sykes S."/>
            <person name="Thomson T."/>
            <person name="Walk T."/>
            <person name="White J."/>
            <person name="Yandava C."/>
            <person name="Burger G."/>
            <person name="Gray M.W."/>
            <person name="Holland P.W.H."/>
            <person name="King N."/>
            <person name="Lang F.B.F."/>
            <person name="Roger A.J."/>
            <person name="Ruiz-Trillo I."/>
            <person name="Lander E."/>
            <person name="Nusbaum C."/>
        </authorList>
    </citation>
    <scope>NUCLEOTIDE SEQUENCE [LARGE SCALE GENOMIC DNA]</scope>
    <source>
        <strain evidence="1 2">ATCC 50062</strain>
    </source>
</reference>
<name>A0A0L0DUA1_THETB</name>
<dbReference type="PANTHER" id="PTHR13109:SF7">
    <property type="entry name" value="NEUROCHONDRIN"/>
    <property type="match status" value="1"/>
</dbReference>
<dbReference type="InterPro" id="IPR008709">
    <property type="entry name" value="Neurochondrin"/>
</dbReference>
<dbReference type="GeneID" id="25561601"/>
<dbReference type="PANTHER" id="PTHR13109">
    <property type="entry name" value="NEUROCHONDRIN"/>
    <property type="match status" value="1"/>
</dbReference>
<protein>
    <recommendedName>
        <fullName evidence="3">Neurochondrin family protein</fullName>
    </recommendedName>
</protein>
<sequence>MDELARRCLYLLEQDDDSARVAGLLVLAHTMAKADAADPLHESLLLAAVDTVGLRFIARMLCPPLRHGSAPEPIASVAALILARLAALDATPAWVFHPVLITRLVACRAAAEPSSVDGESEAGNVTEDGADAALADGGDVAELDAALMALATRPDAAPAVADALAGWFAESQLAPASRLRVLELWDALVTLPVPGLEARVLAMCGAQMAAMMRSRLNASIRARLYSFGLWMLGSRTAVAAVAAKSWLVLAKGVCIDVRVVLESENLARGSAEVASLPRALLIAEELIRLLVSDDDGGIGGEAASKMIMVLMECLSAVTYYISAVANQGQANHDLMFPAVRVLGAWCAEENSLLTDQVLPLLPTLFDPRLRRAAAAAHGGMDWVVFLLPGLRAMLANPDVAGAAAAELVDVGAVSHLLDLVTALGDDAPGARDNAYLLLAELLLVGSEAGAAAARQLAAADPGTRIHMACTASQSSAAATAAAVAMAAACPAEELEPGVLAAARTLARSDPELAHVLAAWKRARR</sequence>
<evidence type="ECO:0000313" key="1">
    <source>
        <dbReference type="EMBL" id="KNC55611.1"/>
    </source>
</evidence>
<gene>
    <name evidence="1" type="ORF">AMSG_01880</name>
</gene>
<accession>A0A0L0DUA1</accession>
<dbReference type="EMBL" id="GL349439">
    <property type="protein sequence ID" value="KNC55611.1"/>
    <property type="molecule type" value="Genomic_DNA"/>
</dbReference>